<sequence length="132" mass="14845">MQLVVLGLLLLPITPITRKNKRNKKQDHDAFTARDWFSRWKQMLNAAEHHGDALLALPGWLHRVVALAAVRLNVKPSMVVFVLSCLLCRFPDSLQGESGCEVVNNASRNYHALLQPHLSSTILSTSRECSVY</sequence>
<dbReference type="EMBL" id="GIFC01010318">
    <property type="protein sequence ID" value="MXU92401.1"/>
    <property type="molecule type" value="Transcribed_RNA"/>
</dbReference>
<feature type="chain" id="PRO_5025656709" description="Secreted protein" evidence="1">
    <location>
        <begin position="19"/>
        <end position="132"/>
    </location>
</feature>
<reference evidence="2" key="1">
    <citation type="submission" date="2019-12" db="EMBL/GenBank/DDBJ databases">
        <title>An insight into the sialome of adult female Ixodes ricinus ticks feeding for 6 days.</title>
        <authorList>
            <person name="Perner J."/>
            <person name="Ribeiro J.M.C."/>
        </authorList>
    </citation>
    <scope>NUCLEOTIDE SEQUENCE</scope>
    <source>
        <strain evidence="2">Semi-engorged</strain>
        <tissue evidence="2">Salivary glands</tissue>
    </source>
</reference>
<evidence type="ECO:0000256" key="1">
    <source>
        <dbReference type="SAM" id="SignalP"/>
    </source>
</evidence>
<accession>A0A6B0USA4</accession>
<name>A0A6B0USA4_IXORI</name>
<dbReference type="AlphaFoldDB" id="A0A6B0USA4"/>
<keyword evidence="1" id="KW-0732">Signal</keyword>
<protein>
    <recommendedName>
        <fullName evidence="3">Secreted protein</fullName>
    </recommendedName>
</protein>
<feature type="signal peptide" evidence="1">
    <location>
        <begin position="1"/>
        <end position="18"/>
    </location>
</feature>
<organism evidence="2">
    <name type="scientific">Ixodes ricinus</name>
    <name type="common">Common tick</name>
    <name type="synonym">Acarus ricinus</name>
    <dbReference type="NCBI Taxonomy" id="34613"/>
    <lineage>
        <taxon>Eukaryota</taxon>
        <taxon>Metazoa</taxon>
        <taxon>Ecdysozoa</taxon>
        <taxon>Arthropoda</taxon>
        <taxon>Chelicerata</taxon>
        <taxon>Arachnida</taxon>
        <taxon>Acari</taxon>
        <taxon>Parasitiformes</taxon>
        <taxon>Ixodida</taxon>
        <taxon>Ixodoidea</taxon>
        <taxon>Ixodidae</taxon>
        <taxon>Ixodinae</taxon>
        <taxon>Ixodes</taxon>
    </lineage>
</organism>
<proteinExistence type="predicted"/>
<evidence type="ECO:0000313" key="2">
    <source>
        <dbReference type="EMBL" id="MXU92401.1"/>
    </source>
</evidence>
<evidence type="ECO:0008006" key="3">
    <source>
        <dbReference type="Google" id="ProtNLM"/>
    </source>
</evidence>